<dbReference type="EMBL" id="AMYD01003697">
    <property type="protein sequence ID" value="EQB45555.1"/>
    <property type="molecule type" value="Genomic_DNA"/>
</dbReference>
<protein>
    <submittedName>
        <fullName evidence="1">Uncharacterized protein</fullName>
    </submittedName>
</protein>
<gene>
    <name evidence="1" type="ORF">CGLO_15551</name>
</gene>
<accession>T0LB94</accession>
<organism evidence="1 2">
    <name type="scientific">Colletotrichum gloeosporioides (strain Cg-14)</name>
    <name type="common">Anthracnose fungus</name>
    <name type="synonym">Glomerella cingulata</name>
    <dbReference type="NCBI Taxonomy" id="1237896"/>
    <lineage>
        <taxon>Eukaryota</taxon>
        <taxon>Fungi</taxon>
        <taxon>Dikarya</taxon>
        <taxon>Ascomycota</taxon>
        <taxon>Pezizomycotina</taxon>
        <taxon>Sordariomycetes</taxon>
        <taxon>Hypocreomycetidae</taxon>
        <taxon>Glomerellales</taxon>
        <taxon>Glomerellaceae</taxon>
        <taxon>Colletotrichum</taxon>
        <taxon>Colletotrichum gloeosporioides species complex</taxon>
    </lineage>
</organism>
<proteinExistence type="predicted"/>
<dbReference type="Proteomes" id="UP000015530">
    <property type="component" value="Unassembled WGS sequence"/>
</dbReference>
<name>T0LB94_COLGC</name>
<dbReference type="AlphaFoldDB" id="T0LB94"/>
<reference evidence="2" key="1">
    <citation type="journal article" date="2013" name="Mol. Plant Microbe Interact.">
        <title>Global aspects of pacC regulation of pathogenicity genes in Colletotrichum gloeosporioides as revealed by transcriptome analysis.</title>
        <authorList>
            <person name="Alkan N."/>
            <person name="Meng X."/>
            <person name="Friedlander G."/>
            <person name="Reuveni E."/>
            <person name="Sukno S."/>
            <person name="Sherman A."/>
            <person name="Thon M."/>
            <person name="Fluhr R."/>
            <person name="Prusky D."/>
        </authorList>
    </citation>
    <scope>NUCLEOTIDE SEQUENCE [LARGE SCALE GENOMIC DNA]</scope>
    <source>
        <strain evidence="2">Cg-14</strain>
    </source>
</reference>
<evidence type="ECO:0000313" key="1">
    <source>
        <dbReference type="EMBL" id="EQB45555.1"/>
    </source>
</evidence>
<sequence length="53" mass="6333">MPKLLILEMHLEVSVAWEWLNNPTLTELLLYDMTSRHCISQRKQRGNQVHVLF</sequence>
<evidence type="ECO:0000313" key="2">
    <source>
        <dbReference type="Proteomes" id="UP000015530"/>
    </source>
</evidence>
<comment type="caution">
    <text evidence="1">The sequence shown here is derived from an EMBL/GenBank/DDBJ whole genome shotgun (WGS) entry which is preliminary data.</text>
</comment>
<dbReference type="HOGENOM" id="CLU_3068558_0_0_1"/>